<dbReference type="GO" id="GO:0046933">
    <property type="term" value="F:proton-transporting ATP synthase activity, rotational mechanism"/>
    <property type="evidence" value="ECO:0007669"/>
    <property type="project" value="InterPro"/>
</dbReference>
<keyword evidence="6" id="KW-0066">ATP synthesis</keyword>
<feature type="non-terminal residue" evidence="7">
    <location>
        <position position="115"/>
    </location>
</feature>
<dbReference type="GO" id="GO:0016020">
    <property type="term" value="C:membrane"/>
    <property type="evidence" value="ECO:0007669"/>
    <property type="project" value="UniProtKB-SubCell"/>
</dbReference>
<evidence type="ECO:0000313" key="7">
    <source>
        <dbReference type="EMBL" id="SVD46333.1"/>
    </source>
</evidence>
<dbReference type="InterPro" id="IPR026015">
    <property type="entry name" value="ATP_synth_OSCP/delta_N_sf"/>
</dbReference>
<keyword evidence="2" id="KW-0813">Transport</keyword>
<dbReference type="AlphaFoldDB" id="A0A382VIK4"/>
<protein>
    <submittedName>
        <fullName evidence="7">Uncharacterized protein</fullName>
    </submittedName>
</protein>
<keyword evidence="4" id="KW-0406">Ion transport</keyword>
<evidence type="ECO:0000256" key="5">
    <source>
        <dbReference type="ARBA" id="ARBA00023136"/>
    </source>
</evidence>
<dbReference type="InterPro" id="IPR000711">
    <property type="entry name" value="ATPase_OSCP/dsu"/>
</dbReference>
<name>A0A382VIK4_9ZZZZ</name>
<sequence>MFQLATSEGNLEEYRQGIELVVNLIEEDADFRKFLVTPRIAVADKKATISSVFEGQLPRQLISFLKVTLDKRRQSLLKSIAEEFSRLVDDHEGLLHFEITLARDSDEGFTAKLKD</sequence>
<organism evidence="7">
    <name type="scientific">marine metagenome</name>
    <dbReference type="NCBI Taxonomy" id="408172"/>
    <lineage>
        <taxon>unclassified sequences</taxon>
        <taxon>metagenomes</taxon>
        <taxon>ecological metagenomes</taxon>
    </lineage>
</organism>
<proteinExistence type="predicted"/>
<dbReference type="EMBL" id="UINC01152248">
    <property type="protein sequence ID" value="SVD46333.1"/>
    <property type="molecule type" value="Genomic_DNA"/>
</dbReference>
<keyword evidence="5" id="KW-0472">Membrane</keyword>
<dbReference type="SUPFAM" id="SSF47928">
    <property type="entry name" value="N-terminal domain of the delta subunit of the F1F0-ATP synthase"/>
    <property type="match status" value="1"/>
</dbReference>
<evidence type="ECO:0000256" key="6">
    <source>
        <dbReference type="ARBA" id="ARBA00023310"/>
    </source>
</evidence>
<gene>
    <name evidence="7" type="ORF">METZ01_LOCUS399187</name>
</gene>
<dbReference type="NCBIfam" id="TIGR01145">
    <property type="entry name" value="ATP_synt_delta"/>
    <property type="match status" value="1"/>
</dbReference>
<dbReference type="Gene3D" id="1.10.520.20">
    <property type="entry name" value="N-terminal domain of the delta subunit of the F1F0-ATP synthase"/>
    <property type="match status" value="1"/>
</dbReference>
<comment type="subcellular location">
    <subcellularLocation>
        <location evidence="1">Membrane</location>
    </subcellularLocation>
</comment>
<evidence type="ECO:0000256" key="2">
    <source>
        <dbReference type="ARBA" id="ARBA00022448"/>
    </source>
</evidence>
<dbReference type="Pfam" id="PF00213">
    <property type="entry name" value="OSCP"/>
    <property type="match status" value="1"/>
</dbReference>
<accession>A0A382VIK4</accession>
<reference evidence="7" key="1">
    <citation type="submission" date="2018-05" db="EMBL/GenBank/DDBJ databases">
        <authorList>
            <person name="Lanie J.A."/>
            <person name="Ng W.-L."/>
            <person name="Kazmierczak K.M."/>
            <person name="Andrzejewski T.M."/>
            <person name="Davidsen T.M."/>
            <person name="Wayne K.J."/>
            <person name="Tettelin H."/>
            <person name="Glass J.I."/>
            <person name="Rusch D."/>
            <person name="Podicherti R."/>
            <person name="Tsui H.-C.T."/>
            <person name="Winkler M.E."/>
        </authorList>
    </citation>
    <scope>NUCLEOTIDE SEQUENCE</scope>
</reference>
<evidence type="ECO:0000256" key="3">
    <source>
        <dbReference type="ARBA" id="ARBA00022781"/>
    </source>
</evidence>
<keyword evidence="3" id="KW-0375">Hydrogen ion transport</keyword>
<dbReference type="PANTHER" id="PTHR11910">
    <property type="entry name" value="ATP SYNTHASE DELTA CHAIN"/>
    <property type="match status" value="1"/>
</dbReference>
<evidence type="ECO:0000256" key="1">
    <source>
        <dbReference type="ARBA" id="ARBA00004370"/>
    </source>
</evidence>
<evidence type="ECO:0000256" key="4">
    <source>
        <dbReference type="ARBA" id="ARBA00023065"/>
    </source>
</evidence>